<protein>
    <submittedName>
        <fullName evidence="1">Uncharacterized protein</fullName>
    </submittedName>
</protein>
<comment type="caution">
    <text evidence="1">The sequence shown here is derived from an EMBL/GenBank/DDBJ whole genome shotgun (WGS) entry which is preliminary data.</text>
</comment>
<organism evidence="1 2">
    <name type="scientific">Candidatus Yanofskybacteria bacterium RIFCSPHIGHO2_02_FULL_38_22b</name>
    <dbReference type="NCBI Taxonomy" id="1802673"/>
    <lineage>
        <taxon>Bacteria</taxon>
        <taxon>Candidatus Yanofskyibacteriota</taxon>
    </lineage>
</organism>
<proteinExistence type="predicted"/>
<sequence>MSQTKKPFDYFSGSALRGRALFERGPFPKQELSVSGPETAMVEEPGLLSRFTDDGDTLLGTALGTEEGRSLYNGIRNYFITGIDPQRIFNHFCYGASTKYGHTLSADQRKVLVLKMMSKAMGDFIQEKLLA</sequence>
<reference evidence="1 2" key="1">
    <citation type="journal article" date="2016" name="Nat. Commun.">
        <title>Thousands of microbial genomes shed light on interconnected biogeochemical processes in an aquifer system.</title>
        <authorList>
            <person name="Anantharaman K."/>
            <person name="Brown C.T."/>
            <person name="Hug L.A."/>
            <person name="Sharon I."/>
            <person name="Castelle C.J."/>
            <person name="Probst A.J."/>
            <person name="Thomas B.C."/>
            <person name="Singh A."/>
            <person name="Wilkins M.J."/>
            <person name="Karaoz U."/>
            <person name="Brodie E.L."/>
            <person name="Williams K.H."/>
            <person name="Hubbard S.S."/>
            <person name="Banfield J.F."/>
        </authorList>
    </citation>
    <scope>NUCLEOTIDE SEQUENCE [LARGE SCALE GENOMIC DNA]</scope>
</reference>
<dbReference type="EMBL" id="MGJN01000020">
    <property type="protein sequence ID" value="OGN06209.1"/>
    <property type="molecule type" value="Genomic_DNA"/>
</dbReference>
<gene>
    <name evidence="1" type="ORF">A3B86_03765</name>
</gene>
<name>A0A1F8F1P8_9BACT</name>
<dbReference type="Proteomes" id="UP000176834">
    <property type="component" value="Unassembled WGS sequence"/>
</dbReference>
<accession>A0A1F8F1P8</accession>
<dbReference type="AlphaFoldDB" id="A0A1F8F1P8"/>
<evidence type="ECO:0000313" key="1">
    <source>
        <dbReference type="EMBL" id="OGN06209.1"/>
    </source>
</evidence>
<evidence type="ECO:0000313" key="2">
    <source>
        <dbReference type="Proteomes" id="UP000176834"/>
    </source>
</evidence>